<keyword evidence="7" id="KW-1185">Reference proteome</keyword>
<feature type="repeat" description="ANK" evidence="4">
    <location>
        <begin position="27"/>
        <end position="55"/>
    </location>
</feature>
<dbReference type="InterPro" id="IPR001496">
    <property type="entry name" value="SOCS_box"/>
</dbReference>
<dbReference type="InterPro" id="IPR036036">
    <property type="entry name" value="SOCS_box-like_dom_sf"/>
</dbReference>
<dbReference type="Proteomes" id="UP000326759">
    <property type="component" value="Unassembled WGS sequence"/>
</dbReference>
<comment type="caution">
    <text evidence="6">The sequence shown here is derived from an EMBL/GenBank/DDBJ whole genome shotgun (WGS) entry which is preliminary data.</text>
</comment>
<dbReference type="SMART" id="SM00969">
    <property type="entry name" value="SOCS_box"/>
    <property type="match status" value="1"/>
</dbReference>
<evidence type="ECO:0000259" key="5">
    <source>
        <dbReference type="PROSITE" id="PS50225"/>
    </source>
</evidence>
<dbReference type="InterPro" id="IPR036770">
    <property type="entry name" value="Ankyrin_rpt-contain_sf"/>
</dbReference>
<evidence type="ECO:0000256" key="1">
    <source>
        <dbReference type="ARBA" id="ARBA00005949"/>
    </source>
</evidence>
<evidence type="ECO:0000313" key="6">
    <source>
        <dbReference type="EMBL" id="KAB7498976.1"/>
    </source>
</evidence>
<dbReference type="OrthoDB" id="6332692at2759"/>
<organism evidence="6 7">
    <name type="scientific">Armadillidium nasatum</name>
    <dbReference type="NCBI Taxonomy" id="96803"/>
    <lineage>
        <taxon>Eukaryota</taxon>
        <taxon>Metazoa</taxon>
        <taxon>Ecdysozoa</taxon>
        <taxon>Arthropoda</taxon>
        <taxon>Crustacea</taxon>
        <taxon>Multicrustacea</taxon>
        <taxon>Malacostraca</taxon>
        <taxon>Eumalacostraca</taxon>
        <taxon>Peracarida</taxon>
        <taxon>Isopoda</taxon>
        <taxon>Oniscidea</taxon>
        <taxon>Crinocheta</taxon>
        <taxon>Armadillidiidae</taxon>
        <taxon>Armadillidium</taxon>
    </lineage>
</organism>
<feature type="domain" description="SOCS box" evidence="5">
    <location>
        <begin position="104"/>
        <end position="151"/>
    </location>
</feature>
<evidence type="ECO:0000256" key="2">
    <source>
        <dbReference type="ARBA" id="ARBA00022737"/>
    </source>
</evidence>
<dbReference type="Pfam" id="PF07525">
    <property type="entry name" value="SOCS_box"/>
    <property type="match status" value="1"/>
</dbReference>
<keyword evidence="2" id="KW-0677">Repeat</keyword>
<gene>
    <name evidence="6" type="primary">Asb13</name>
    <name evidence="6" type="ORF">Anas_05145</name>
</gene>
<dbReference type="GO" id="GO:0045732">
    <property type="term" value="P:positive regulation of protein catabolic process"/>
    <property type="evidence" value="ECO:0007669"/>
    <property type="project" value="TreeGrafter"/>
</dbReference>
<dbReference type="SUPFAM" id="SSF158235">
    <property type="entry name" value="SOCS box-like"/>
    <property type="match status" value="1"/>
</dbReference>
<dbReference type="SUPFAM" id="SSF48403">
    <property type="entry name" value="Ankyrin repeat"/>
    <property type="match status" value="1"/>
</dbReference>
<dbReference type="PANTHER" id="PTHR24136:SF53">
    <property type="entry name" value="ANKYRIN REPEAT AND SOCS BOX CONTAINING 13"/>
    <property type="match status" value="1"/>
</dbReference>
<evidence type="ECO:0000256" key="3">
    <source>
        <dbReference type="ARBA" id="ARBA00023043"/>
    </source>
</evidence>
<dbReference type="GO" id="GO:0035556">
    <property type="term" value="P:intracellular signal transduction"/>
    <property type="evidence" value="ECO:0007669"/>
    <property type="project" value="InterPro"/>
</dbReference>
<proteinExistence type="inferred from homology"/>
<dbReference type="PROSITE" id="PS50297">
    <property type="entry name" value="ANK_REP_REGION"/>
    <property type="match status" value="1"/>
</dbReference>
<dbReference type="EMBL" id="SEYY01018796">
    <property type="protein sequence ID" value="KAB7498976.1"/>
    <property type="molecule type" value="Genomic_DNA"/>
</dbReference>
<dbReference type="Gene3D" id="1.25.40.20">
    <property type="entry name" value="Ankyrin repeat-containing domain"/>
    <property type="match status" value="1"/>
</dbReference>
<accession>A0A5N5SXL8</accession>
<dbReference type="AlphaFoldDB" id="A0A5N5SXL8"/>
<dbReference type="SMART" id="SM00248">
    <property type="entry name" value="ANK"/>
    <property type="match status" value="2"/>
</dbReference>
<name>A0A5N5SXL8_9CRUS</name>
<dbReference type="PANTHER" id="PTHR24136">
    <property type="entry name" value="SOWAH (DROSOPHILA) HOMOLOG"/>
    <property type="match status" value="1"/>
</dbReference>
<dbReference type="InterPro" id="IPR002110">
    <property type="entry name" value="Ankyrin_rpt"/>
</dbReference>
<protein>
    <submittedName>
        <fullName evidence="6">Ankyrin repeat and SOCS box protein 13</fullName>
    </submittedName>
</protein>
<dbReference type="PROSITE" id="PS50088">
    <property type="entry name" value="ANK_REPEAT"/>
    <property type="match status" value="1"/>
</dbReference>
<dbReference type="GO" id="GO:0016567">
    <property type="term" value="P:protein ubiquitination"/>
    <property type="evidence" value="ECO:0007669"/>
    <property type="project" value="TreeGrafter"/>
</dbReference>
<evidence type="ECO:0000313" key="7">
    <source>
        <dbReference type="Proteomes" id="UP000326759"/>
    </source>
</evidence>
<sequence length="151" mass="16487">MHYDRVTPLHMACLKGNIQIVNVQSIDNSTPLCDASAGGNIECVKILLEAGAWVNPPLLLSTPLHEASLREGAKVLLSYGANIYQKDLNGRKPRQLCDPNSDLALFLLLCETQPKSLKLCCRLAIIKHLGASSLKCLASLPIPSLILRYLE</sequence>
<keyword evidence="3 4" id="KW-0040">ANK repeat</keyword>
<dbReference type="InterPro" id="IPR051573">
    <property type="entry name" value="Ankyrin-SOCS_box_domain"/>
</dbReference>
<evidence type="ECO:0000256" key="4">
    <source>
        <dbReference type="PROSITE-ProRule" id="PRU00023"/>
    </source>
</evidence>
<comment type="similarity">
    <text evidence="1">Belongs to the ankyrin SOCS box (ASB) family.</text>
</comment>
<reference evidence="6 7" key="1">
    <citation type="journal article" date="2019" name="PLoS Biol.">
        <title>Sex chromosomes control vertical transmission of feminizing Wolbachia symbionts in an isopod.</title>
        <authorList>
            <person name="Becking T."/>
            <person name="Chebbi M.A."/>
            <person name="Giraud I."/>
            <person name="Moumen B."/>
            <person name="Laverre T."/>
            <person name="Caubet Y."/>
            <person name="Peccoud J."/>
            <person name="Gilbert C."/>
            <person name="Cordaux R."/>
        </authorList>
    </citation>
    <scope>NUCLEOTIDE SEQUENCE [LARGE SCALE GENOMIC DNA]</scope>
    <source>
        <strain evidence="6">ANa2</strain>
        <tissue evidence="6">Whole body excluding digestive tract and cuticle</tissue>
    </source>
</reference>
<dbReference type="Pfam" id="PF12796">
    <property type="entry name" value="Ank_2"/>
    <property type="match status" value="1"/>
</dbReference>
<dbReference type="PROSITE" id="PS50225">
    <property type="entry name" value="SOCS"/>
    <property type="match status" value="1"/>
</dbReference>